<proteinExistence type="predicted"/>
<dbReference type="InterPro" id="IPR003741">
    <property type="entry name" value="LUD_dom"/>
</dbReference>
<organism evidence="2 3">
    <name type="scientific">Alkaliphilus flagellatus</name>
    <dbReference type="NCBI Taxonomy" id="2841507"/>
    <lineage>
        <taxon>Bacteria</taxon>
        <taxon>Bacillati</taxon>
        <taxon>Bacillota</taxon>
        <taxon>Clostridia</taxon>
        <taxon>Peptostreptococcales</taxon>
        <taxon>Natronincolaceae</taxon>
        <taxon>Alkaliphilus</taxon>
    </lineage>
</organism>
<feature type="domain" description="LUD" evidence="1">
    <location>
        <begin position="14"/>
        <end position="207"/>
    </location>
</feature>
<evidence type="ECO:0000313" key="3">
    <source>
        <dbReference type="Proteomes" id="UP000779508"/>
    </source>
</evidence>
<reference evidence="2 3" key="1">
    <citation type="submission" date="2021-06" db="EMBL/GenBank/DDBJ databases">
        <authorList>
            <person name="Sun Q."/>
            <person name="Li D."/>
        </authorList>
    </citation>
    <scope>NUCLEOTIDE SEQUENCE [LARGE SCALE GENOMIC DNA]</scope>
    <source>
        <strain evidence="2 3">MSJ-5</strain>
    </source>
</reference>
<gene>
    <name evidence="2" type="ORF">KQI88_04855</name>
</gene>
<dbReference type="RefSeq" id="WP_216415191.1">
    <property type="nucleotide sequence ID" value="NZ_JAHLQK010000001.1"/>
</dbReference>
<dbReference type="Proteomes" id="UP000779508">
    <property type="component" value="Unassembled WGS sequence"/>
</dbReference>
<dbReference type="PIRSF" id="PIRSF020269">
    <property type="entry name" value="DUF1121"/>
    <property type="match status" value="1"/>
</dbReference>
<dbReference type="Pfam" id="PF02589">
    <property type="entry name" value="LUD_dom"/>
    <property type="match status" value="1"/>
</dbReference>
<keyword evidence="3" id="KW-1185">Reference proteome</keyword>
<name>A0ABS6G066_9FIRM</name>
<evidence type="ECO:0000259" key="1">
    <source>
        <dbReference type="Pfam" id="PF02589"/>
    </source>
</evidence>
<protein>
    <submittedName>
        <fullName evidence="2">Lactate utilization protein</fullName>
    </submittedName>
</protein>
<accession>A0ABS6G066</accession>
<dbReference type="InterPro" id="IPR009501">
    <property type="entry name" value="UCP020269"/>
</dbReference>
<evidence type="ECO:0000313" key="2">
    <source>
        <dbReference type="EMBL" id="MBU5675738.1"/>
    </source>
</evidence>
<sequence>MDSNAKFIVDARVQRTIKKLEKNNMSGYYVETGKEALEKIKELVEEGSLVGIGGSMTLFEIGAIDLLRKGNYKLLDRYKEGITPTDMKEIFRQSFFANTYLTSSNAITENGELYNVDGNGNRVAAMLYGPDQVIVVVGINKLVKNIEQAISRVEETAAPANNIRLHKNNPCTKVGHCMDCKIEGRICNEYTVIKRQSAKGRIHVIIVNKELGY</sequence>
<dbReference type="EMBL" id="JAHLQK010000001">
    <property type="protein sequence ID" value="MBU5675738.1"/>
    <property type="molecule type" value="Genomic_DNA"/>
</dbReference>
<dbReference type="PANTHER" id="PTHR36179:SF2">
    <property type="entry name" value="LUD DOMAIN-CONTAINING PROTEIN"/>
    <property type="match status" value="1"/>
</dbReference>
<comment type="caution">
    <text evidence="2">The sequence shown here is derived from an EMBL/GenBank/DDBJ whole genome shotgun (WGS) entry which is preliminary data.</text>
</comment>
<dbReference type="PANTHER" id="PTHR36179">
    <property type="entry name" value="LUD_DOM DOMAIN-CONTAINING PROTEIN"/>
    <property type="match status" value="1"/>
</dbReference>